<evidence type="ECO:0000256" key="1">
    <source>
        <dbReference type="ARBA" id="ARBA00022448"/>
    </source>
</evidence>
<keyword evidence="6" id="KW-0472">Membrane</keyword>
<dbReference type="GO" id="GO:0020037">
    <property type="term" value="F:heme binding"/>
    <property type="evidence" value="ECO:0007669"/>
    <property type="project" value="InterPro"/>
</dbReference>
<dbReference type="EMBL" id="QYBB01000006">
    <property type="protein sequence ID" value="RYC32652.1"/>
    <property type="molecule type" value="Genomic_DNA"/>
</dbReference>
<reference evidence="9 10" key="2">
    <citation type="submission" date="2019-02" db="EMBL/GenBank/DDBJ databases">
        <title>'Lichenibacterium ramalinii' gen. nov. sp. nov., 'Lichenibacterium minor' gen. nov. sp. nov.</title>
        <authorList>
            <person name="Pankratov T."/>
        </authorList>
    </citation>
    <scope>NUCLEOTIDE SEQUENCE [LARGE SCALE GENOMIC DNA]</scope>
    <source>
        <strain evidence="9 10">RmlP026</strain>
    </source>
</reference>
<feature type="transmembrane region" description="Helical" evidence="6">
    <location>
        <begin position="16"/>
        <end position="36"/>
    </location>
</feature>
<keyword evidence="3" id="KW-0479">Metal-binding</keyword>
<sequence>MKPPLQRQLFKPGADAVFRLALLVCVVGLAVVLYAASAFSSSNYVTGVGIAREQPVPFSHKHHAGELGIDCRYCHAQAEYLETAGIPPTWTCMTCHSQIWTGSEMLAPVRDSLAKNMPLVWARLNQLPSYVYFNHSIHIQKGIGCTSCHGAVTSMQLTYRANAFEMEFCINCHRNPEKFVRKPGEVWNMEWSPPADQDKVGVQLVADYHIAGPGRLTDCSICHR</sequence>
<evidence type="ECO:0000313" key="9">
    <source>
        <dbReference type="EMBL" id="RYC32652.1"/>
    </source>
</evidence>
<evidence type="ECO:0000256" key="6">
    <source>
        <dbReference type="SAM" id="Phobius"/>
    </source>
</evidence>
<dbReference type="PANTHER" id="PTHR39425">
    <property type="entry name" value="LIPOPROTEIN CYTOCHROME C"/>
    <property type="match status" value="1"/>
</dbReference>
<evidence type="ECO:0000259" key="8">
    <source>
        <dbReference type="Pfam" id="PF14522"/>
    </source>
</evidence>
<accession>A0A4Q2U8B0</accession>
<dbReference type="Proteomes" id="UP000290759">
    <property type="component" value="Unassembled WGS sequence"/>
</dbReference>
<dbReference type="GO" id="GO:0046872">
    <property type="term" value="F:metal ion binding"/>
    <property type="evidence" value="ECO:0007669"/>
    <property type="project" value="UniProtKB-KW"/>
</dbReference>
<protein>
    <submittedName>
        <fullName evidence="9">Cytochrome C</fullName>
    </submittedName>
</protein>
<evidence type="ECO:0000256" key="3">
    <source>
        <dbReference type="ARBA" id="ARBA00022723"/>
    </source>
</evidence>
<feature type="domain" description="Cytochrome c7-like" evidence="8">
    <location>
        <begin position="131"/>
        <end position="223"/>
    </location>
</feature>
<evidence type="ECO:0000256" key="5">
    <source>
        <dbReference type="ARBA" id="ARBA00023004"/>
    </source>
</evidence>
<organism evidence="9 10">
    <name type="scientific">Lichenibacterium minor</name>
    <dbReference type="NCBI Taxonomy" id="2316528"/>
    <lineage>
        <taxon>Bacteria</taxon>
        <taxon>Pseudomonadati</taxon>
        <taxon>Pseudomonadota</taxon>
        <taxon>Alphaproteobacteria</taxon>
        <taxon>Hyphomicrobiales</taxon>
        <taxon>Lichenihabitantaceae</taxon>
        <taxon>Lichenibacterium</taxon>
    </lineage>
</organism>
<name>A0A4Q2U8B0_9HYPH</name>
<keyword evidence="2" id="KW-0349">Heme</keyword>
<keyword evidence="4" id="KW-0249">Electron transport</keyword>
<dbReference type="RefSeq" id="WP_129225234.1">
    <property type="nucleotide sequence ID" value="NZ_QYBB01000006.1"/>
</dbReference>
<keyword evidence="10" id="KW-1185">Reference proteome</keyword>
<feature type="domain" description="Class III cytochrome C" evidence="7">
    <location>
        <begin position="51"/>
        <end position="98"/>
    </location>
</feature>
<evidence type="ECO:0000313" key="10">
    <source>
        <dbReference type="Proteomes" id="UP000290759"/>
    </source>
</evidence>
<dbReference type="GO" id="GO:0009055">
    <property type="term" value="F:electron transfer activity"/>
    <property type="evidence" value="ECO:0007669"/>
    <property type="project" value="InterPro"/>
</dbReference>
<proteinExistence type="predicted"/>
<dbReference type="Gene3D" id="3.90.10.10">
    <property type="entry name" value="Cytochrome C3"/>
    <property type="match status" value="2"/>
</dbReference>
<comment type="caution">
    <text evidence="9">The sequence shown here is derived from an EMBL/GenBank/DDBJ whole genome shotgun (WGS) entry which is preliminary data.</text>
</comment>
<keyword evidence="6" id="KW-1133">Transmembrane helix</keyword>
<dbReference type="AlphaFoldDB" id="A0A4Q2U8B0"/>
<keyword evidence="5" id="KW-0408">Iron</keyword>
<evidence type="ECO:0000256" key="4">
    <source>
        <dbReference type="ARBA" id="ARBA00022982"/>
    </source>
</evidence>
<evidence type="ECO:0000256" key="2">
    <source>
        <dbReference type="ARBA" id="ARBA00022617"/>
    </source>
</evidence>
<dbReference type="PANTHER" id="PTHR39425:SF1">
    <property type="entry name" value="CYTOCHROME C7-LIKE DOMAIN-CONTAINING PROTEIN"/>
    <property type="match status" value="1"/>
</dbReference>
<dbReference type="OrthoDB" id="9814800at2"/>
<dbReference type="SUPFAM" id="SSF48695">
    <property type="entry name" value="Multiheme cytochromes"/>
    <property type="match status" value="1"/>
</dbReference>
<dbReference type="InterPro" id="IPR029467">
    <property type="entry name" value="Cyt_c7-like"/>
</dbReference>
<dbReference type="Pfam" id="PF02085">
    <property type="entry name" value="Cytochrom_CIII"/>
    <property type="match status" value="1"/>
</dbReference>
<keyword evidence="1" id="KW-0813">Transport</keyword>
<evidence type="ECO:0000259" key="7">
    <source>
        <dbReference type="Pfam" id="PF02085"/>
    </source>
</evidence>
<dbReference type="InterPro" id="IPR036280">
    <property type="entry name" value="Multihaem_cyt_sf"/>
</dbReference>
<dbReference type="Pfam" id="PF14522">
    <property type="entry name" value="Cytochrome_C7"/>
    <property type="match status" value="1"/>
</dbReference>
<dbReference type="InterPro" id="IPR020942">
    <property type="entry name" value="Cyt_c_III_dom"/>
</dbReference>
<gene>
    <name evidence="9" type="ORF">D3273_07965</name>
</gene>
<keyword evidence="6" id="KW-0812">Transmembrane</keyword>
<dbReference type="CDD" id="cd08168">
    <property type="entry name" value="Cytochrom_C3"/>
    <property type="match status" value="1"/>
</dbReference>
<reference evidence="9 10" key="1">
    <citation type="submission" date="2018-12" db="EMBL/GenBank/DDBJ databases">
        <authorList>
            <person name="Grouzdev D.S."/>
            <person name="Krutkina M.S."/>
        </authorList>
    </citation>
    <scope>NUCLEOTIDE SEQUENCE [LARGE SCALE GENOMIC DNA]</scope>
    <source>
        <strain evidence="9 10">RmlP026</strain>
    </source>
</reference>